<gene>
    <name evidence="2" type="ORF">O3P69_018621</name>
</gene>
<proteinExistence type="predicted"/>
<keyword evidence="3" id="KW-1185">Reference proteome</keyword>
<evidence type="ECO:0000256" key="1">
    <source>
        <dbReference type="SAM" id="MobiDB-lite"/>
    </source>
</evidence>
<evidence type="ECO:0000313" key="3">
    <source>
        <dbReference type="Proteomes" id="UP001487740"/>
    </source>
</evidence>
<dbReference type="AlphaFoldDB" id="A0AAW0T5I5"/>
<protein>
    <submittedName>
        <fullName evidence="2">Uncharacterized protein</fullName>
    </submittedName>
</protein>
<reference evidence="2 3" key="1">
    <citation type="submission" date="2023-03" db="EMBL/GenBank/DDBJ databases">
        <title>High-quality genome of Scylla paramamosain provides insights in environmental adaptation.</title>
        <authorList>
            <person name="Zhang L."/>
        </authorList>
    </citation>
    <scope>NUCLEOTIDE SEQUENCE [LARGE SCALE GENOMIC DNA]</scope>
    <source>
        <strain evidence="2">LZ_2023a</strain>
        <tissue evidence="2">Muscle</tissue>
    </source>
</reference>
<comment type="caution">
    <text evidence="2">The sequence shown here is derived from an EMBL/GenBank/DDBJ whole genome shotgun (WGS) entry which is preliminary data.</text>
</comment>
<organism evidence="2 3">
    <name type="scientific">Scylla paramamosain</name>
    <name type="common">Mud crab</name>
    <dbReference type="NCBI Taxonomy" id="85552"/>
    <lineage>
        <taxon>Eukaryota</taxon>
        <taxon>Metazoa</taxon>
        <taxon>Ecdysozoa</taxon>
        <taxon>Arthropoda</taxon>
        <taxon>Crustacea</taxon>
        <taxon>Multicrustacea</taxon>
        <taxon>Malacostraca</taxon>
        <taxon>Eumalacostraca</taxon>
        <taxon>Eucarida</taxon>
        <taxon>Decapoda</taxon>
        <taxon>Pleocyemata</taxon>
        <taxon>Brachyura</taxon>
        <taxon>Eubrachyura</taxon>
        <taxon>Portunoidea</taxon>
        <taxon>Portunidae</taxon>
        <taxon>Portuninae</taxon>
        <taxon>Scylla</taxon>
    </lineage>
</organism>
<sequence length="266" mass="30110">MTICYSSCRVYSVLQVLQVFGTAPHLLLPAPAELCLPFVTDLKYFIHTLAMDDFCSVSICGSQGTGNTDKKEIVRTAHSFLKKAFNGLIEPCDWFMLQFLELEKELYGQESAISVLERYKSDPCHAPAHHLAYHFYKNLVPGSVMEQLMELEHICRACPKDPLVLEQVNLYLDSLEHGGPAQERAMMWMRSGESDTGQESSDECPPGPANASCTLKTTGKVEVLMRCLMLLVAMLHYPAHTWDLQPWQKLTQVLTKFYQAWVRRSS</sequence>
<accession>A0AAW0T5I5</accession>
<dbReference type="Proteomes" id="UP001487740">
    <property type="component" value="Unassembled WGS sequence"/>
</dbReference>
<feature type="region of interest" description="Disordered" evidence="1">
    <location>
        <begin position="191"/>
        <end position="211"/>
    </location>
</feature>
<name>A0AAW0T5I5_SCYPA</name>
<evidence type="ECO:0000313" key="2">
    <source>
        <dbReference type="EMBL" id="KAK8381637.1"/>
    </source>
</evidence>
<dbReference type="EMBL" id="JARAKH010000040">
    <property type="protein sequence ID" value="KAK8381637.1"/>
    <property type="molecule type" value="Genomic_DNA"/>
</dbReference>